<dbReference type="PANTHER" id="PTHR45748">
    <property type="entry name" value="1-PHOSPHATIDYLINOSITOL 3-PHOSPHATE 5-KINASE-RELATED"/>
    <property type="match status" value="1"/>
</dbReference>
<feature type="compositionally biased region" description="Polar residues" evidence="11">
    <location>
        <begin position="244"/>
        <end position="267"/>
    </location>
</feature>
<feature type="compositionally biased region" description="Low complexity" evidence="11">
    <location>
        <begin position="1666"/>
        <end position="1676"/>
    </location>
</feature>
<feature type="region of interest" description="Disordered" evidence="11">
    <location>
        <begin position="981"/>
        <end position="1001"/>
    </location>
</feature>
<gene>
    <name evidence="14" type="ORF">I308_100523</name>
</gene>
<sequence>MPSSYSEPSIPPSSHLTTFPNPFQDEPEQGILPAFLSKVKQTFTSGISQSPAQNSHAISDRPPLSIEDENRFSHDRDSNPVAPSRESGQTEAQAIAEAVMRNRVQTAVPGALPNSAAEQQQRMHGQSSGSMSAVVTTPAEALSLTQATAHPSNSSIHMSHGQTLNPPLSAANAFGSSESHSPIPPSVASSQLPTSGQKRPVPPGGPQWRPSGVAPAQVTVSPVTTTVQTASKEPVSSPARPIPFSNTKASHRSNVNLQTSMPSSSRAPTPLSHHTHTNPLSMSQNKRLRRSSIATLPDSPSSLSISGMIAANAELTQRNSYVPGFPLAQDDIRSVRSMGAVKRLNSVSRIIKRMKGDGLSKQYWMADEHCKECYDCKSVFTAWRRKHHCRICGQIFCSRCASNIIGARRFGQDGVVRVCNLCLKIMEEYKEDEDDDDRRSINSFSTSVHRYPSISERTFLNTAMSPEISYAKSPFAASQLFSSHPNDSLMAIDEASVPMRWDDTERAFTSNEVDGSPTLSGDDRIWAGRPPAVAPFRRPVELDQKVAADQGEAGGDGHVITPVLETSSSTLNATHGDATSFPFPRTNTMSTDGDIERAPLSREDSDHPLIGLKTRMNQAVLTALLDSEKSEGLWRARSHSFAHQPQMLAGASLQHFKLMLAQAIARAELPKADEWHQILTNLILKVPLNLQPNVRAGDDIDVRAYVKIKKVPGGKISDSEYVDGIVITKNVAHKAMSRRLVNPRIMVVTFPLDYHRVDNQFMSLDPILAQEKDYLRLLTKRIIDARPHIVLAQSSVSRIALDYLLEANIALARSVKGSAIQQVARCTQADVVASMDRLVLEPRMGRCGEFRIQSFDHELIPGRRKTLMRFEGASREQGCTIILRGADLPTLSKVKVITDFMALVAYHLRNEMIMYNDEHNIPPPKPLHPTEYRELLDLLDSDKPLSNDSPCDTPSQLAQSTATLKPSVEPITPADNIEFISESSATPRSNHNPVQLDGKQLEKRDALEVTKQIAKSLEPYLTVALSSSAAIMFPPPAILAKMAELDRRLSELRVYRDEAEAAQILEEETKPPEVPKDRVPTIMGTESETASLVPTSISQAAGTSSEVPSSDAMSAVPALSYPATSTNKLPIRDPYHILQKPQVVSQESALAQVEHAHQEQIRLWQWYTRRFAEQLRPENYQGIVYLSSLGCEGTEKPCVEPSLQHIDYYQAGDQTVGQFLENLAIEAPDHCTSKNCERLLLFHYHLLVHGQRRLQIAIDQFPCPSPGHEDQIITWSYCQRCATPSPTTIMREETWKMSWGTYLEQCFYPPEIRAGFSCPHDAFRDQIRYYAHRNLAIRIHNEQIDLFEPVRPSIKLQIKAETKVVLKNREYDSALAKISAFFDSVTMRLRTIDVGDVQSDKVACLNATVESMLVRAASDREEIIDLLNRTYKLTPITDVLSLNIVLRALQDKVVQWDVDFADIEKVLMPTEKDLRKMTASHLKRLLPNQDTSGALERGGLTGTPSMVSEEHDTKNVDARTQVPSGEQMTITGLTGLSSNPDTDAATASSDITKVQLDSDDNSITPTAGILQPTSNPLSRSEILSSKETEDDSDSTVSAIHENLAGRSGGGKATIDPSTENDTSQFVSRLPRRSAPAPSIADLVQRFNESTQLALPELTCSPERSRSSGGSRRQSPRQYPPQDISDSDHSSSNRRRLRRGRIEQLPHRQRNTSRPGLMSDGDRSYATNASRISSSHLHKPAGESKNNDYLTVRPSMGSRAPSYTNKVSPRSGKASPKLRHPVMTPIQSLFSLEEGKPRIAGKCKSPRYPDSDRSTPIASKNSGRHSQGGTSRVISIARHLDRLSREAEKERQKRISVVRGKRARPVSVTKAKVQVFDNLRDAFRDEFDTDSSEADNEEDELGSDDSLGSADELIPKAEPFSNKSSLTAPTGSSSAPVATFPSPLTETSVTKDDLSTSTPLIASATTPSIPSDSKSEKSFTDRLKIELPSFETSAPLPSHPATPQVYTDTTTADEALGAVSASQTSDIETSTANEKSSLLKSLSGLWVRAADFAPLEYPLSASEHIFADSKVIIRETEPTSIIAFTLSSKTYRDNSKMWSTSRQGEGRFDTFMPEEALSTNHPVAWDTVSLEDVDEVTRQETGTHVKYDFESGASTIFCRIFFAEQFAALRKACNCEDSFVESLARCIQFEASGGKSGSAFLKSRDDRFIAKEITRYEMDALTKFAPAYFDYTRKAFQGQRPTVLAKIYGFFKIGFNNAITGKAMKMNVLVMENLFYERRFAKIYDLKGSTRNRLIQPTGRINEVLLDENLMEIVYKHPLYLREQSKRILRTALFNDTLFLSNLNVMDYSLVVGVDNDRHELVVGIVDYIRTFTWDKKLESWVKDLGAGGKGEPTIVTPKQYKLRFRTAMERFYFPSVPDRWTVIGPDEVQTEDDGLGIGTTG</sequence>
<evidence type="ECO:0000256" key="7">
    <source>
        <dbReference type="ARBA" id="ARBA00022833"/>
    </source>
</evidence>
<feature type="compositionally biased region" description="Polar residues" evidence="11">
    <location>
        <begin position="1521"/>
        <end position="1552"/>
    </location>
</feature>
<reference evidence="15" key="1">
    <citation type="submission" date="2015-01" db="EMBL/GenBank/DDBJ databases">
        <title>The Genome Sequence of Cryptococcus gattii MMRL2647.</title>
        <authorList>
            <consortium name="The Broad Institute Genomics Platform"/>
            <person name="Cuomo C."/>
            <person name="Litvintseva A."/>
            <person name="Chen Y."/>
            <person name="Heitman J."/>
            <person name="Sun S."/>
            <person name="Springer D."/>
            <person name="Dromer F."/>
            <person name="Young S."/>
            <person name="Zeng Q."/>
            <person name="Gargeya S."/>
            <person name="Abouelleil A."/>
            <person name="Alvarado L."/>
            <person name="Chapman S.B."/>
            <person name="Gainer-Dewar J."/>
            <person name="Goldberg J."/>
            <person name="Griggs A."/>
            <person name="Gujja S."/>
            <person name="Hansen M."/>
            <person name="Howarth C."/>
            <person name="Imamovic A."/>
            <person name="Larimer J."/>
            <person name="Murphy C."/>
            <person name="Naylor J."/>
            <person name="Pearson M."/>
            <person name="Priest M."/>
            <person name="Roberts A."/>
            <person name="Saif S."/>
            <person name="Shea T."/>
            <person name="Sykes S."/>
            <person name="Wortman J."/>
            <person name="Nusbaum C."/>
            <person name="Birren B."/>
        </authorList>
    </citation>
    <scope>NUCLEOTIDE SEQUENCE [LARGE SCALE GENOMIC DNA]</scope>
    <source>
        <strain evidence="15">IND107</strain>
    </source>
</reference>
<keyword evidence="6 10" id="KW-0418">Kinase</keyword>
<feature type="compositionally biased region" description="Polar residues" evidence="11">
    <location>
        <begin position="1615"/>
        <end position="1626"/>
    </location>
</feature>
<keyword evidence="8 10" id="KW-0067">ATP-binding</keyword>
<dbReference type="Pfam" id="PF01504">
    <property type="entry name" value="PIP5K"/>
    <property type="match status" value="1"/>
</dbReference>
<feature type="region of interest" description="Disordered" evidence="11">
    <location>
        <begin position="1653"/>
        <end position="1778"/>
    </location>
</feature>
<evidence type="ECO:0000259" key="12">
    <source>
        <dbReference type="PROSITE" id="PS50178"/>
    </source>
</evidence>
<dbReference type="Gene3D" id="3.30.810.10">
    <property type="entry name" value="2-Layer Sandwich"/>
    <property type="match status" value="1"/>
</dbReference>
<feature type="compositionally biased region" description="Acidic residues" evidence="11">
    <location>
        <begin position="1886"/>
        <end position="1902"/>
    </location>
</feature>
<dbReference type="InterPro" id="IPR013083">
    <property type="entry name" value="Znf_RING/FYVE/PHD"/>
</dbReference>
<evidence type="ECO:0000256" key="6">
    <source>
        <dbReference type="ARBA" id="ARBA00022777"/>
    </source>
</evidence>
<dbReference type="Gene3D" id="3.30.40.10">
    <property type="entry name" value="Zinc/RING finger domain, C3HC4 (zinc finger)"/>
    <property type="match status" value="1"/>
</dbReference>
<keyword evidence="3" id="KW-0479">Metal-binding</keyword>
<feature type="region of interest" description="Disordered" evidence="11">
    <location>
        <begin position="45"/>
        <end position="101"/>
    </location>
</feature>
<feature type="region of interest" description="Disordered" evidence="11">
    <location>
        <begin position="943"/>
        <end position="969"/>
    </location>
</feature>
<dbReference type="InterPro" id="IPR017455">
    <property type="entry name" value="Znf_FYVE-rel"/>
</dbReference>
<dbReference type="SMART" id="SM00064">
    <property type="entry name" value="FYVE"/>
    <property type="match status" value="1"/>
</dbReference>
<dbReference type="PANTHER" id="PTHR45748:SF7">
    <property type="entry name" value="1-PHOSPHATIDYLINOSITOL 3-PHOSPHATE 5-KINASE-RELATED"/>
    <property type="match status" value="1"/>
</dbReference>
<feature type="domain" description="PIPK" evidence="13">
    <location>
        <begin position="2086"/>
        <end position="2412"/>
    </location>
</feature>
<feature type="compositionally biased region" description="Basic and acidic residues" evidence="11">
    <location>
        <begin position="1508"/>
        <end position="1517"/>
    </location>
</feature>
<dbReference type="InterPro" id="IPR044769">
    <property type="entry name" value="PIKfyve_PIPKc"/>
</dbReference>
<feature type="compositionally biased region" description="Polar residues" evidence="11">
    <location>
        <begin position="1813"/>
        <end position="1832"/>
    </location>
</feature>
<feature type="compositionally biased region" description="Polar residues" evidence="11">
    <location>
        <begin position="1954"/>
        <end position="1971"/>
    </location>
</feature>
<evidence type="ECO:0000313" key="15">
    <source>
        <dbReference type="Proteomes" id="UP000054399"/>
    </source>
</evidence>
<dbReference type="Proteomes" id="UP000054399">
    <property type="component" value="Unassembled WGS sequence"/>
</dbReference>
<feature type="compositionally biased region" description="Basic and acidic residues" evidence="11">
    <location>
        <begin position="594"/>
        <end position="607"/>
    </location>
</feature>
<feature type="region of interest" description="Disordered" evidence="11">
    <location>
        <begin position="113"/>
        <end position="132"/>
    </location>
</feature>
<feature type="compositionally biased region" description="Low complexity" evidence="11">
    <location>
        <begin position="213"/>
        <end position="231"/>
    </location>
</feature>
<feature type="region of interest" description="Disordered" evidence="11">
    <location>
        <begin position="1796"/>
        <end position="1834"/>
    </location>
</feature>
<keyword evidence="4 10" id="KW-0547">Nucleotide-binding</keyword>
<evidence type="ECO:0000256" key="2">
    <source>
        <dbReference type="ARBA" id="ARBA00022679"/>
    </source>
</evidence>
<feature type="compositionally biased region" description="Polar residues" evidence="11">
    <location>
        <begin position="145"/>
        <end position="166"/>
    </location>
</feature>
<dbReference type="GeneID" id="91987381"/>
<dbReference type="PROSITE" id="PS51455">
    <property type="entry name" value="PIPK"/>
    <property type="match status" value="1"/>
</dbReference>
<keyword evidence="5 9" id="KW-0863">Zinc-finger</keyword>
<dbReference type="SUPFAM" id="SSF57903">
    <property type="entry name" value="FYVE/PHD zinc finger"/>
    <property type="match status" value="1"/>
</dbReference>
<dbReference type="InterPro" id="IPR002423">
    <property type="entry name" value="Cpn60/GroEL/TCP-1"/>
</dbReference>
<evidence type="ECO:0000256" key="1">
    <source>
        <dbReference type="ARBA" id="ARBA00012009"/>
    </source>
</evidence>
<comment type="caution">
    <text evidence="14">The sequence shown here is derived from an EMBL/GenBank/DDBJ whole genome shotgun (WGS) entry which is preliminary data.</text>
</comment>
<evidence type="ECO:0000256" key="3">
    <source>
        <dbReference type="ARBA" id="ARBA00022723"/>
    </source>
</evidence>
<feature type="compositionally biased region" description="Basic and acidic residues" evidence="11">
    <location>
        <begin position="68"/>
        <end position="78"/>
    </location>
</feature>
<evidence type="ECO:0000256" key="11">
    <source>
        <dbReference type="SAM" id="MobiDB-lite"/>
    </source>
</evidence>
<feature type="compositionally biased region" description="Low complexity" evidence="11">
    <location>
        <begin position="1"/>
        <end position="14"/>
    </location>
</feature>
<evidence type="ECO:0000313" key="14">
    <source>
        <dbReference type="EMBL" id="KAL0255716.1"/>
    </source>
</evidence>
<feature type="region of interest" description="Disordered" evidence="11">
    <location>
        <begin position="145"/>
        <end position="287"/>
    </location>
</feature>
<dbReference type="InterPro" id="IPR027409">
    <property type="entry name" value="GroEL-like_apical_dom_sf"/>
</dbReference>
<dbReference type="SUPFAM" id="SSF54849">
    <property type="entry name" value="GroEL-intermediate domain like"/>
    <property type="match status" value="1"/>
</dbReference>
<dbReference type="Pfam" id="PF00118">
    <property type="entry name" value="Cpn60_TCP1"/>
    <property type="match status" value="1"/>
</dbReference>
<accession>A0ABR3C520</accession>
<feature type="compositionally biased region" description="Polar residues" evidence="11">
    <location>
        <begin position="1724"/>
        <end position="1734"/>
    </location>
</feature>
<dbReference type="SMART" id="SM00330">
    <property type="entry name" value="PIPKc"/>
    <property type="match status" value="1"/>
</dbReference>
<organism evidence="14 15">
    <name type="scientific">Cryptococcus tetragattii IND107</name>
    <dbReference type="NCBI Taxonomy" id="1296105"/>
    <lineage>
        <taxon>Eukaryota</taxon>
        <taxon>Fungi</taxon>
        <taxon>Dikarya</taxon>
        <taxon>Basidiomycota</taxon>
        <taxon>Agaricomycotina</taxon>
        <taxon>Tremellomycetes</taxon>
        <taxon>Tremellales</taxon>
        <taxon>Cryptococcaceae</taxon>
        <taxon>Cryptococcus</taxon>
        <taxon>Cryptococcus gattii species complex</taxon>
    </lineage>
</organism>
<evidence type="ECO:0000256" key="9">
    <source>
        <dbReference type="PROSITE-ProRule" id="PRU00091"/>
    </source>
</evidence>
<dbReference type="CDD" id="cd03334">
    <property type="entry name" value="Fab1_TCP"/>
    <property type="match status" value="1"/>
</dbReference>
<protein>
    <recommendedName>
        <fullName evidence="1">1-phosphatidylinositol-3-phosphate 5-kinase</fullName>
        <ecNumber evidence="1">2.7.1.150</ecNumber>
    </recommendedName>
</protein>
<proteinExistence type="predicted"/>
<dbReference type="Gene3D" id="3.30.800.10">
    <property type="entry name" value="Phosphatidylinositol Phosphate Kinase II Beta"/>
    <property type="match status" value="1"/>
</dbReference>
<dbReference type="EMBL" id="ATAM02000001">
    <property type="protein sequence ID" value="KAL0255716.1"/>
    <property type="molecule type" value="Genomic_DNA"/>
</dbReference>
<feature type="compositionally biased region" description="Polar residues" evidence="11">
    <location>
        <begin position="950"/>
        <end position="964"/>
    </location>
</feature>
<evidence type="ECO:0000259" key="13">
    <source>
        <dbReference type="PROSITE" id="PS51455"/>
    </source>
</evidence>
<dbReference type="InterPro" id="IPR002498">
    <property type="entry name" value="PInositol-4-P-4/5-kinase_core"/>
</dbReference>
<name>A0ABR3C520_9TREE</name>
<evidence type="ECO:0000256" key="10">
    <source>
        <dbReference type="PROSITE-ProRule" id="PRU00781"/>
    </source>
</evidence>
<feature type="region of interest" description="Disordered" evidence="11">
    <location>
        <begin position="570"/>
        <end position="607"/>
    </location>
</feature>
<feature type="region of interest" description="Disordered" evidence="11">
    <location>
        <begin position="1"/>
        <end position="29"/>
    </location>
</feature>
<feature type="compositionally biased region" description="Polar residues" evidence="11">
    <location>
        <begin position="1920"/>
        <end position="1947"/>
    </location>
</feature>
<feature type="region of interest" description="Disordered" evidence="11">
    <location>
        <begin position="1485"/>
        <end position="1634"/>
    </location>
</feature>
<evidence type="ECO:0000256" key="4">
    <source>
        <dbReference type="ARBA" id="ARBA00022741"/>
    </source>
</evidence>
<feature type="compositionally biased region" description="Polar residues" evidence="11">
    <location>
        <begin position="1561"/>
        <end position="1583"/>
    </location>
</feature>
<reference evidence="14 15" key="2">
    <citation type="submission" date="2024-01" db="EMBL/GenBank/DDBJ databases">
        <title>Comparative genomics of Cryptococcus and Kwoniella reveals pathogenesis evolution and contrasting modes of karyotype evolution via chromosome fusion or intercentromeric recombination.</title>
        <authorList>
            <person name="Coelho M.A."/>
            <person name="David-Palma M."/>
            <person name="Shea T."/>
            <person name="Bowers K."/>
            <person name="Mcginley-Smith S."/>
            <person name="Mohammad A.W."/>
            <person name="Gnirke A."/>
            <person name="Yurkov A.M."/>
            <person name="Nowrousian M."/>
            <person name="Sun S."/>
            <person name="Cuomo C.A."/>
            <person name="Heitman J."/>
        </authorList>
    </citation>
    <scope>NUCLEOTIDE SEQUENCE [LARGE SCALE GENOMIC DNA]</scope>
    <source>
        <strain evidence="14 15">IND107</strain>
    </source>
</reference>
<evidence type="ECO:0000256" key="5">
    <source>
        <dbReference type="ARBA" id="ARBA00022771"/>
    </source>
</evidence>
<dbReference type="SUPFAM" id="SSF56104">
    <property type="entry name" value="SAICAR synthase-like"/>
    <property type="match status" value="1"/>
</dbReference>
<keyword evidence="2 10" id="KW-0808">Transferase</keyword>
<dbReference type="Gene3D" id="3.50.7.10">
    <property type="entry name" value="GroEL"/>
    <property type="match status" value="1"/>
</dbReference>
<dbReference type="SUPFAM" id="SSF52029">
    <property type="entry name" value="GroEL apical domain-like"/>
    <property type="match status" value="1"/>
</dbReference>
<dbReference type="Pfam" id="PF01363">
    <property type="entry name" value="FYVE"/>
    <property type="match status" value="1"/>
</dbReference>
<dbReference type="CDD" id="cd17300">
    <property type="entry name" value="PIPKc_PIKfyve"/>
    <property type="match status" value="1"/>
</dbReference>
<feature type="compositionally biased region" description="Polar residues" evidence="11">
    <location>
        <begin position="116"/>
        <end position="132"/>
    </location>
</feature>
<dbReference type="RefSeq" id="XP_066616993.1">
    <property type="nucleotide sequence ID" value="XM_066755092.1"/>
</dbReference>
<dbReference type="EC" id="2.7.1.150" evidence="1"/>
<dbReference type="PROSITE" id="PS50178">
    <property type="entry name" value="ZF_FYVE"/>
    <property type="match status" value="1"/>
</dbReference>
<feature type="region of interest" description="Disordered" evidence="11">
    <location>
        <begin position="1886"/>
        <end position="1977"/>
    </location>
</feature>
<keyword evidence="15" id="KW-1185">Reference proteome</keyword>
<evidence type="ECO:0000256" key="8">
    <source>
        <dbReference type="ARBA" id="ARBA00022840"/>
    </source>
</evidence>
<feature type="compositionally biased region" description="Polar residues" evidence="11">
    <location>
        <begin position="187"/>
        <end position="197"/>
    </location>
</feature>
<keyword evidence="7" id="KW-0862">Zinc</keyword>
<feature type="domain" description="FYVE-type" evidence="12">
    <location>
        <begin position="367"/>
        <end position="427"/>
    </location>
</feature>
<dbReference type="InterPro" id="IPR000306">
    <property type="entry name" value="Znf_FYVE"/>
</dbReference>
<dbReference type="InterPro" id="IPR027410">
    <property type="entry name" value="TCP-1-like_intermed_sf"/>
</dbReference>
<dbReference type="CDD" id="cd15725">
    <property type="entry name" value="FYVE_PIKfyve_Fab1"/>
    <property type="match status" value="1"/>
</dbReference>
<dbReference type="InterPro" id="IPR027484">
    <property type="entry name" value="PInositol-4-P-5-kinase_N"/>
</dbReference>
<feature type="compositionally biased region" description="Polar residues" evidence="11">
    <location>
        <begin position="981"/>
        <end position="993"/>
    </location>
</feature>
<dbReference type="InterPro" id="IPR027483">
    <property type="entry name" value="PInositol-4-P-4/5-kinase_C_sf"/>
</dbReference>
<feature type="compositionally biased region" description="Polar residues" evidence="11">
    <location>
        <begin position="45"/>
        <end position="57"/>
    </location>
</feature>
<dbReference type="InterPro" id="IPR011011">
    <property type="entry name" value="Znf_FYVE_PHD"/>
</dbReference>